<dbReference type="Proteomes" id="UP001431010">
    <property type="component" value="Chromosome"/>
</dbReference>
<organism evidence="10 11">
    <name type="scientific">Bradyrhizobium ontarionense</name>
    <dbReference type="NCBI Taxonomy" id="2898149"/>
    <lineage>
        <taxon>Bacteria</taxon>
        <taxon>Pseudomonadati</taxon>
        <taxon>Pseudomonadota</taxon>
        <taxon>Alphaproteobacteria</taxon>
        <taxon>Hyphomicrobiales</taxon>
        <taxon>Nitrobacteraceae</taxon>
        <taxon>Bradyrhizobium</taxon>
    </lineage>
</organism>
<name>A0ABY3RL63_9BRAD</name>
<dbReference type="InterPro" id="IPR015797">
    <property type="entry name" value="NUDIX_hydrolase-like_dom_sf"/>
</dbReference>
<dbReference type="InterPro" id="IPR020476">
    <property type="entry name" value="Nudix_hydrolase"/>
</dbReference>
<dbReference type="PANTHER" id="PTHR11839:SF18">
    <property type="entry name" value="NUDIX HYDROLASE DOMAIN-CONTAINING PROTEIN"/>
    <property type="match status" value="1"/>
</dbReference>
<dbReference type="GO" id="GO:0016787">
    <property type="term" value="F:hydrolase activity"/>
    <property type="evidence" value="ECO:0007669"/>
    <property type="project" value="UniProtKB-KW"/>
</dbReference>
<dbReference type="Pfam" id="PF00293">
    <property type="entry name" value="NUDIX"/>
    <property type="match status" value="1"/>
</dbReference>
<dbReference type="PROSITE" id="PS00893">
    <property type="entry name" value="NUDIX_BOX"/>
    <property type="match status" value="1"/>
</dbReference>
<comment type="similarity">
    <text evidence="3">Belongs to the Nudix hydrolase family. NudK subfamily.</text>
</comment>
<evidence type="ECO:0000256" key="3">
    <source>
        <dbReference type="ARBA" id="ARBA00007275"/>
    </source>
</evidence>
<dbReference type="SUPFAM" id="SSF55811">
    <property type="entry name" value="Nudix"/>
    <property type="match status" value="1"/>
</dbReference>
<dbReference type="InterPro" id="IPR000086">
    <property type="entry name" value="NUDIX_hydrolase_dom"/>
</dbReference>
<dbReference type="EMBL" id="CP088156">
    <property type="protein sequence ID" value="UFZ08206.1"/>
    <property type="molecule type" value="Genomic_DNA"/>
</dbReference>
<evidence type="ECO:0000256" key="4">
    <source>
        <dbReference type="ARBA" id="ARBA00016377"/>
    </source>
</evidence>
<gene>
    <name evidence="10" type="ORF">LQG66_01110</name>
</gene>
<dbReference type="Gene3D" id="3.90.79.10">
    <property type="entry name" value="Nucleoside Triphosphate Pyrophosphohydrolase"/>
    <property type="match status" value="1"/>
</dbReference>
<comment type="cofactor">
    <cofactor evidence="2">
        <name>Mg(2+)</name>
        <dbReference type="ChEBI" id="CHEBI:18420"/>
    </cofactor>
</comment>
<keyword evidence="11" id="KW-1185">Reference proteome</keyword>
<evidence type="ECO:0000256" key="6">
    <source>
        <dbReference type="ARBA" id="ARBA00032162"/>
    </source>
</evidence>
<dbReference type="PRINTS" id="PR00502">
    <property type="entry name" value="NUDIXFAMILY"/>
</dbReference>
<evidence type="ECO:0000256" key="2">
    <source>
        <dbReference type="ARBA" id="ARBA00001946"/>
    </source>
</evidence>
<feature type="domain" description="Nudix hydrolase" evidence="9">
    <location>
        <begin position="13"/>
        <end position="140"/>
    </location>
</feature>
<dbReference type="PANTHER" id="PTHR11839">
    <property type="entry name" value="UDP/ADP-SUGAR PYROPHOSPHATASE"/>
    <property type="match status" value="1"/>
</dbReference>
<reference evidence="10" key="1">
    <citation type="journal article" date="2024" name="Antonie Van Leeuwenhoek">
        <title>Bradyrhizobium ontarionense sp. nov., a novel bacterial symbiont isolated from Aeschynomene indica (Indian jointvetch), harbours photosynthesis, nitrogen fixation and nitrous oxide (N2O) reductase genes.</title>
        <authorList>
            <person name="Bromfield E.S.P."/>
            <person name="Cloutier S."/>
        </authorList>
    </citation>
    <scope>NUCLEOTIDE SEQUENCE</scope>
    <source>
        <strain evidence="10">A19</strain>
    </source>
</reference>
<evidence type="ECO:0000259" key="9">
    <source>
        <dbReference type="PROSITE" id="PS51462"/>
    </source>
</evidence>
<comment type="catalytic activity">
    <reaction evidence="1">
        <text>GDP-alpha-D-mannose + H2O = alpha-D-mannose 1-phosphate + GMP + 2 H(+)</text>
        <dbReference type="Rhea" id="RHEA:27978"/>
        <dbReference type="ChEBI" id="CHEBI:15377"/>
        <dbReference type="ChEBI" id="CHEBI:15378"/>
        <dbReference type="ChEBI" id="CHEBI:57527"/>
        <dbReference type="ChEBI" id="CHEBI:58115"/>
        <dbReference type="ChEBI" id="CHEBI:58409"/>
    </reaction>
</comment>
<evidence type="ECO:0000256" key="7">
    <source>
        <dbReference type="ARBA" id="ARBA00032272"/>
    </source>
</evidence>
<proteinExistence type="inferred from homology"/>
<evidence type="ECO:0000256" key="8">
    <source>
        <dbReference type="RuleBase" id="RU003476"/>
    </source>
</evidence>
<evidence type="ECO:0000256" key="5">
    <source>
        <dbReference type="ARBA" id="ARBA00022801"/>
    </source>
</evidence>
<accession>A0ABY3RL63</accession>
<dbReference type="PROSITE" id="PS51462">
    <property type="entry name" value="NUDIX"/>
    <property type="match status" value="1"/>
</dbReference>
<dbReference type="InterPro" id="IPR020084">
    <property type="entry name" value="NUDIX_hydrolase_CS"/>
</dbReference>
<evidence type="ECO:0000313" key="11">
    <source>
        <dbReference type="Proteomes" id="UP001431010"/>
    </source>
</evidence>
<protein>
    <recommendedName>
        <fullName evidence="4">GDP-mannose pyrophosphatase</fullName>
    </recommendedName>
    <alternativeName>
        <fullName evidence="6">GDP-mannose hydrolase</fullName>
    </alternativeName>
    <alternativeName>
        <fullName evidence="7">GDPMK</fullName>
    </alternativeName>
</protein>
<keyword evidence="5 8" id="KW-0378">Hydrolase</keyword>
<evidence type="ECO:0000256" key="1">
    <source>
        <dbReference type="ARBA" id="ARBA00000847"/>
    </source>
</evidence>
<sequence length="161" mass="17833">MPSGAEAAFYLRDEPDVVVCLPFTEKQTCILVEEFRHGPDRSLFEIPGGNVDPGESIVKAAEREVLEETGYAGESVHLVSTWISAYSRARKHIFLMRNARRVKEPDIADSELLRVLDVSLEEFVGVLKSGELTDLDAGLLCLEYLREGSPLRAERSPASSP</sequence>
<dbReference type="CDD" id="cd03424">
    <property type="entry name" value="NUDIX_ADPRase_Nudt5_UGPPase_Nudt14"/>
    <property type="match status" value="1"/>
</dbReference>
<evidence type="ECO:0000313" key="10">
    <source>
        <dbReference type="EMBL" id="UFZ08206.1"/>
    </source>
</evidence>